<accession>A0A9W5K7C2</accession>
<dbReference type="EMBL" id="AHER01000030">
    <property type="protein sequence ID" value="EJR22353.1"/>
    <property type="molecule type" value="Genomic_DNA"/>
</dbReference>
<comment type="caution">
    <text evidence="1">The sequence shown here is derived from an EMBL/GenBank/DDBJ whole genome shotgun (WGS) entry which is preliminary data.</text>
</comment>
<sequence>MQRDIRKAVEELKSAGMEDFLHQDPCQFDCNEDCSSKESCKCPKTKCACVKKWTFVSKCTRVKKWTFVSRCTRVRVKKWTFVSKRIREKKCTYVTKRVRVRKRKCVKKCIRFEKECYWTKRCICKKNITFHCDNNQPNNRSDYPD</sequence>
<dbReference type="NCBIfam" id="NF047410">
    <property type="entry name" value="CotG_ExsB_Nterm"/>
    <property type="match status" value="1"/>
</dbReference>
<evidence type="ECO:0000313" key="1">
    <source>
        <dbReference type="EMBL" id="EJR22353.1"/>
    </source>
</evidence>
<reference evidence="1" key="1">
    <citation type="submission" date="2012-04" db="EMBL/GenBank/DDBJ databases">
        <title>The Genome Sequence of Bacillus cereus VD014.</title>
        <authorList>
            <consortium name="The Broad Institute Genome Sequencing Platform"/>
            <consortium name="The Broad Institute Genome Sequencing Center for Infectious Disease"/>
            <person name="Feldgarden M."/>
            <person name="Van der Auwera G.A."/>
            <person name="Mahillon J."/>
            <person name="Duprez V."/>
            <person name="Timmery S."/>
            <person name="Mattelet C."/>
            <person name="Dierick K."/>
            <person name="Sun M."/>
            <person name="Yu Z."/>
            <person name="Zhu L."/>
            <person name="Hu X."/>
            <person name="Shank E.B."/>
            <person name="Swiecicka I."/>
            <person name="Hansen B.M."/>
            <person name="Andrup L."/>
            <person name="Young S.K."/>
            <person name="Zeng Q."/>
            <person name="Gargeya S."/>
            <person name="Fitzgerald M."/>
            <person name="Haas B."/>
            <person name="Abouelleil A."/>
            <person name="Alvarado L."/>
            <person name="Arachchi H.M."/>
            <person name="Berlin A."/>
            <person name="Chapman S.B."/>
            <person name="Goldberg J."/>
            <person name="Griggs A."/>
            <person name="Gujja S."/>
            <person name="Hansen M."/>
            <person name="Howarth C."/>
            <person name="Imamovic A."/>
            <person name="Larimer J."/>
            <person name="McCowen C."/>
            <person name="Montmayeur A."/>
            <person name="Murphy C."/>
            <person name="Neiman D."/>
            <person name="Pearson M."/>
            <person name="Priest M."/>
            <person name="Roberts A."/>
            <person name="Saif S."/>
            <person name="Shea T."/>
            <person name="Sisk P."/>
            <person name="Sykes S."/>
            <person name="Wortman J."/>
            <person name="Nusbaum C."/>
            <person name="Birren B."/>
        </authorList>
    </citation>
    <scope>NUCLEOTIDE SEQUENCE</scope>
    <source>
        <strain evidence="1">VD014</strain>
    </source>
</reference>
<evidence type="ECO:0000313" key="2">
    <source>
        <dbReference type="Proteomes" id="UP000006607"/>
    </source>
</evidence>
<dbReference type="Proteomes" id="UP000006607">
    <property type="component" value="Unassembled WGS sequence"/>
</dbReference>
<protein>
    <recommendedName>
        <fullName evidence="3">Spore coat protein G</fullName>
    </recommendedName>
</protein>
<proteinExistence type="predicted"/>
<evidence type="ECO:0008006" key="3">
    <source>
        <dbReference type="Google" id="ProtNLM"/>
    </source>
</evidence>
<dbReference type="AlphaFoldDB" id="A0A9W5K7C2"/>
<name>A0A9W5K7C2_BACC8</name>
<organism evidence="1 2">
    <name type="scientific">Bacillus cereus (strain VD014)</name>
    <dbReference type="NCBI Taxonomy" id="1053223"/>
    <lineage>
        <taxon>Bacteria</taxon>
        <taxon>Bacillati</taxon>
        <taxon>Bacillota</taxon>
        <taxon>Bacilli</taxon>
        <taxon>Bacillales</taxon>
        <taxon>Bacillaceae</taxon>
        <taxon>Bacillus</taxon>
        <taxon>Bacillus cereus group</taxon>
    </lineage>
</organism>
<gene>
    <name evidence="1" type="ORF">IIA_02388</name>
</gene>